<feature type="region of interest" description="Disordered" evidence="1">
    <location>
        <begin position="279"/>
        <end position="301"/>
    </location>
</feature>
<organism evidence="2 3">
    <name type="scientific">Rotaria magnacalcarata</name>
    <dbReference type="NCBI Taxonomy" id="392030"/>
    <lineage>
        <taxon>Eukaryota</taxon>
        <taxon>Metazoa</taxon>
        <taxon>Spiralia</taxon>
        <taxon>Gnathifera</taxon>
        <taxon>Rotifera</taxon>
        <taxon>Eurotatoria</taxon>
        <taxon>Bdelloidea</taxon>
        <taxon>Philodinida</taxon>
        <taxon>Philodinidae</taxon>
        <taxon>Rotaria</taxon>
    </lineage>
</organism>
<dbReference type="EMBL" id="CAJOBF010012961">
    <property type="protein sequence ID" value="CAF4324578.1"/>
    <property type="molecule type" value="Genomic_DNA"/>
</dbReference>
<feature type="compositionally biased region" description="Polar residues" evidence="1">
    <location>
        <begin position="282"/>
        <end position="301"/>
    </location>
</feature>
<feature type="non-terminal residue" evidence="2">
    <location>
        <position position="1"/>
    </location>
</feature>
<protein>
    <submittedName>
        <fullName evidence="2">Uncharacterized protein</fullName>
    </submittedName>
</protein>
<name>A0A820JCF0_9BILA</name>
<comment type="caution">
    <text evidence="2">The sequence shown here is derived from an EMBL/GenBank/DDBJ whole genome shotgun (WGS) entry which is preliminary data.</text>
</comment>
<accession>A0A820JCF0</accession>
<reference evidence="2" key="1">
    <citation type="submission" date="2021-02" db="EMBL/GenBank/DDBJ databases">
        <authorList>
            <person name="Nowell W R."/>
        </authorList>
    </citation>
    <scope>NUCLEOTIDE SEQUENCE</scope>
</reference>
<gene>
    <name evidence="2" type="ORF">UXM345_LOCUS34658</name>
</gene>
<proteinExistence type="predicted"/>
<evidence type="ECO:0000313" key="3">
    <source>
        <dbReference type="Proteomes" id="UP000663842"/>
    </source>
</evidence>
<dbReference type="Proteomes" id="UP000663842">
    <property type="component" value="Unassembled WGS sequence"/>
</dbReference>
<sequence>KLSRKSIFPTRDHRWVSLADNPLIADNNGIAQLFTQMKNISMIDIPSPDVLKFFNMCDIKSLSSSITIEHIIQNPSTGVFIQNLLSPLIPYIQLFMKSRPEFSDAYQWTKLIDMSSQLINIQFNIVDHLQLVYRFNSDSSICMIREEKVYYDKNQMTFYIDHEWTEKSKYYRDIFHAFARIFLPYHNDELVRSLGNFMNLLYNEEENNLETFAKYQNFDLELNDSDDIPWRIPSNSKQIQHSEPKIDEQKVRMLLENVAQSQEHYTTYIQKKRQELKKKLSETATITNNQSTESENTSGKE</sequence>
<evidence type="ECO:0000256" key="1">
    <source>
        <dbReference type="SAM" id="MobiDB-lite"/>
    </source>
</evidence>
<evidence type="ECO:0000313" key="2">
    <source>
        <dbReference type="EMBL" id="CAF4324578.1"/>
    </source>
</evidence>
<dbReference type="AlphaFoldDB" id="A0A820JCF0"/>